<feature type="domain" description="Kinesin motor" evidence="5">
    <location>
        <begin position="49"/>
        <end position="177"/>
    </location>
</feature>
<keyword evidence="2 3" id="KW-0067">ATP-binding</keyword>
<dbReference type="InterPro" id="IPR001752">
    <property type="entry name" value="Kinesin_motor_dom"/>
</dbReference>
<dbReference type="GO" id="GO:0005524">
    <property type="term" value="F:ATP binding"/>
    <property type="evidence" value="ECO:0007669"/>
    <property type="project" value="UniProtKB-UniRule"/>
</dbReference>
<proteinExistence type="inferred from homology"/>
<dbReference type="GO" id="GO:0003777">
    <property type="term" value="F:microtubule motor activity"/>
    <property type="evidence" value="ECO:0007669"/>
    <property type="project" value="InterPro"/>
</dbReference>
<feature type="region of interest" description="Disordered" evidence="4">
    <location>
        <begin position="1"/>
        <end position="24"/>
    </location>
</feature>
<feature type="binding site" evidence="3">
    <location>
        <begin position="133"/>
        <end position="140"/>
    </location>
    <ligand>
        <name>ATP</name>
        <dbReference type="ChEBI" id="CHEBI:30616"/>
    </ligand>
</feature>
<dbReference type="EMBL" id="GBHO01010687">
    <property type="protein sequence ID" value="JAG32917.1"/>
    <property type="molecule type" value="Transcribed_RNA"/>
</dbReference>
<comment type="similarity">
    <text evidence="3">Belongs to the TRAFAC class myosin-kinesin ATPase superfamily. Kinesin family.</text>
</comment>
<gene>
    <name evidence="6" type="primary">KIF1B_1</name>
    <name evidence="6" type="ORF">CM83_7201</name>
</gene>
<protein>
    <submittedName>
        <fullName evidence="6">Kinesin-like protein KIF1B</fullName>
    </submittedName>
</protein>
<dbReference type="Pfam" id="PF00225">
    <property type="entry name" value="Kinesin"/>
    <property type="match status" value="1"/>
</dbReference>
<reference evidence="6" key="2">
    <citation type="submission" date="2014-07" db="EMBL/GenBank/DDBJ databases">
        <authorList>
            <person name="Hull J."/>
        </authorList>
    </citation>
    <scope>NUCLEOTIDE SEQUENCE</scope>
</reference>
<reference evidence="6" key="1">
    <citation type="journal article" date="2014" name="PLoS ONE">
        <title>Transcriptome-Based Identification of ABC Transporters in the Western Tarnished Plant Bug Lygus hesperus.</title>
        <authorList>
            <person name="Hull J.J."/>
            <person name="Chaney K."/>
            <person name="Geib S.M."/>
            <person name="Fabrick J.A."/>
            <person name="Brent C.S."/>
            <person name="Walsh D."/>
            <person name="Lavine L.C."/>
        </authorList>
    </citation>
    <scope>NUCLEOTIDE SEQUENCE</scope>
</reference>
<dbReference type="GO" id="GO:0007018">
    <property type="term" value="P:microtubule-based movement"/>
    <property type="evidence" value="ECO:0007669"/>
    <property type="project" value="InterPro"/>
</dbReference>
<evidence type="ECO:0000256" key="3">
    <source>
        <dbReference type="PROSITE-ProRule" id="PRU00283"/>
    </source>
</evidence>
<organism evidence="6">
    <name type="scientific">Lygus hesperus</name>
    <name type="common">Western plant bug</name>
    <dbReference type="NCBI Taxonomy" id="30085"/>
    <lineage>
        <taxon>Eukaryota</taxon>
        <taxon>Metazoa</taxon>
        <taxon>Ecdysozoa</taxon>
        <taxon>Arthropoda</taxon>
        <taxon>Hexapoda</taxon>
        <taxon>Insecta</taxon>
        <taxon>Pterygota</taxon>
        <taxon>Neoptera</taxon>
        <taxon>Paraneoptera</taxon>
        <taxon>Hemiptera</taxon>
        <taxon>Heteroptera</taxon>
        <taxon>Panheteroptera</taxon>
        <taxon>Cimicomorpha</taxon>
        <taxon>Miridae</taxon>
        <taxon>Mirini</taxon>
        <taxon>Lygus</taxon>
    </lineage>
</organism>
<keyword evidence="1 3" id="KW-0547">Nucleotide-binding</keyword>
<accession>A0A0A9YIL5</accession>
<sequence>MIDDNNNNNKNVRGNTYNGSTVRSYNNELPSMTSLVSSPVVYSPSRRASIRSGCFASPTTGYSAFQQHSSMSALMSNTNGSTSVPVTIKLHPQLPCFRYTPAFDSQTRVYDFIGPKMYNAAMSGFNTCLFAYGQTGSGKTYSMIGPPEKLLPLSNRAHNTSSRYKGLQEGSAFTAFL</sequence>
<dbReference type="Gene3D" id="3.40.850.10">
    <property type="entry name" value="Kinesin motor domain"/>
    <property type="match status" value="1"/>
</dbReference>
<dbReference type="InterPro" id="IPR036961">
    <property type="entry name" value="Kinesin_motor_dom_sf"/>
</dbReference>
<evidence type="ECO:0000256" key="4">
    <source>
        <dbReference type="SAM" id="MobiDB-lite"/>
    </source>
</evidence>
<dbReference type="GO" id="GO:0008017">
    <property type="term" value="F:microtubule binding"/>
    <property type="evidence" value="ECO:0007669"/>
    <property type="project" value="InterPro"/>
</dbReference>
<evidence type="ECO:0000313" key="6">
    <source>
        <dbReference type="EMBL" id="JAG32917.1"/>
    </source>
</evidence>
<feature type="compositionally biased region" description="Low complexity" evidence="4">
    <location>
        <begin position="1"/>
        <end position="18"/>
    </location>
</feature>
<name>A0A0A9YIL5_LYGHE</name>
<dbReference type="InterPro" id="IPR027417">
    <property type="entry name" value="P-loop_NTPase"/>
</dbReference>
<evidence type="ECO:0000256" key="1">
    <source>
        <dbReference type="ARBA" id="ARBA00022741"/>
    </source>
</evidence>
<dbReference type="SUPFAM" id="SSF52540">
    <property type="entry name" value="P-loop containing nucleoside triphosphate hydrolases"/>
    <property type="match status" value="1"/>
</dbReference>
<evidence type="ECO:0000256" key="2">
    <source>
        <dbReference type="ARBA" id="ARBA00022840"/>
    </source>
</evidence>
<dbReference type="PROSITE" id="PS50067">
    <property type="entry name" value="KINESIN_MOTOR_2"/>
    <property type="match status" value="1"/>
</dbReference>
<dbReference type="AlphaFoldDB" id="A0A0A9YIL5"/>
<keyword evidence="3" id="KW-0505">Motor protein</keyword>
<dbReference type="PANTHER" id="PTHR47117">
    <property type="entry name" value="STAR-RELATED LIPID TRANSFER PROTEIN 9"/>
    <property type="match status" value="1"/>
</dbReference>
<evidence type="ECO:0000259" key="5">
    <source>
        <dbReference type="PROSITE" id="PS50067"/>
    </source>
</evidence>